<evidence type="ECO:0000256" key="3">
    <source>
        <dbReference type="ARBA" id="ARBA00022989"/>
    </source>
</evidence>
<feature type="domain" description="G-protein coupled receptors family 1 profile" evidence="6">
    <location>
        <begin position="31"/>
        <end position="233"/>
    </location>
</feature>
<evidence type="ECO:0000256" key="5">
    <source>
        <dbReference type="SAM" id="Phobius"/>
    </source>
</evidence>
<evidence type="ECO:0000313" key="7">
    <source>
        <dbReference type="Proteomes" id="UP000887574"/>
    </source>
</evidence>
<evidence type="ECO:0000256" key="1">
    <source>
        <dbReference type="ARBA" id="ARBA00004370"/>
    </source>
</evidence>
<evidence type="ECO:0000313" key="8">
    <source>
        <dbReference type="WBParaSite" id="jg19746"/>
    </source>
</evidence>
<evidence type="ECO:0000256" key="2">
    <source>
        <dbReference type="ARBA" id="ARBA00022692"/>
    </source>
</evidence>
<keyword evidence="7" id="KW-1185">Reference proteome</keyword>
<dbReference type="PROSITE" id="PS50262">
    <property type="entry name" value="G_PROTEIN_RECEP_F1_2"/>
    <property type="match status" value="1"/>
</dbReference>
<keyword evidence="3 5" id="KW-1133">Transmembrane helix</keyword>
<name>A0A915DI69_9BILA</name>
<reference evidence="8" key="1">
    <citation type="submission" date="2022-11" db="UniProtKB">
        <authorList>
            <consortium name="WormBaseParasite"/>
        </authorList>
    </citation>
    <scope>IDENTIFICATION</scope>
</reference>
<sequence>MQSDVDCPSSFPHKLVFRCSNLVCDCCLCRRLIGIRHPLYVRSHVAAYKMSLLMAAIVISPGIFTFYQHFAHKCVVRSFCNGTQLHSKCLPINQETNPYSESFRNFIDVSILLNIVLVIICPIIILTALNMLLLCALRQRSTNLLMLTHEETNGSTKPCIDNNYLKHHKTEQRVTLTVALIVTMFTITNGPSAVVHLLQTAYQYQSEQKDWYNVILVCSTLVVFGKASNFILFCLCSKHFRNRLFSLAQKKVHGKLDSRRRSSASVSAISVRSHPGRIQLLNSSTINGFPALNNYDSNVLLETVSVEQPAGAFKIVGHQSSLFSGQSSLTVWLHMWRNSVFPIGFMLRLINPLKISENVYEVSAD</sequence>
<evidence type="ECO:0000256" key="4">
    <source>
        <dbReference type="ARBA" id="ARBA00023136"/>
    </source>
</evidence>
<dbReference type="GO" id="GO:0016020">
    <property type="term" value="C:membrane"/>
    <property type="evidence" value="ECO:0007669"/>
    <property type="project" value="UniProtKB-SubCell"/>
</dbReference>
<protein>
    <submittedName>
        <fullName evidence="8">G-protein coupled receptors family 1 profile domain-containing protein</fullName>
    </submittedName>
</protein>
<feature type="transmembrane region" description="Helical" evidence="5">
    <location>
        <begin position="46"/>
        <end position="67"/>
    </location>
</feature>
<dbReference type="PANTHER" id="PTHR46895:SF4">
    <property type="entry name" value="G-PROTEIN COUPLED RECEPTORS FAMILY 1 PROFILE DOMAIN-CONTAINING PROTEIN"/>
    <property type="match status" value="1"/>
</dbReference>
<feature type="transmembrane region" description="Helical" evidence="5">
    <location>
        <begin position="174"/>
        <end position="199"/>
    </location>
</feature>
<dbReference type="Proteomes" id="UP000887574">
    <property type="component" value="Unplaced"/>
</dbReference>
<evidence type="ECO:0000259" key="6">
    <source>
        <dbReference type="PROSITE" id="PS50262"/>
    </source>
</evidence>
<keyword evidence="2 5" id="KW-0812">Transmembrane</keyword>
<dbReference type="PANTHER" id="PTHR46895">
    <property type="entry name" value="PROTEIN CBG20548-RELATED"/>
    <property type="match status" value="1"/>
</dbReference>
<proteinExistence type="predicted"/>
<keyword evidence="4 5" id="KW-0472">Membrane</keyword>
<dbReference type="InterPro" id="IPR017452">
    <property type="entry name" value="GPCR_Rhodpsn_7TM"/>
</dbReference>
<accession>A0A915DI69</accession>
<dbReference type="WBParaSite" id="jg19746">
    <property type="protein sequence ID" value="jg19746"/>
    <property type="gene ID" value="jg19746"/>
</dbReference>
<dbReference type="AlphaFoldDB" id="A0A915DI69"/>
<comment type="subcellular location">
    <subcellularLocation>
        <location evidence="1">Membrane</location>
    </subcellularLocation>
</comment>
<dbReference type="SUPFAM" id="SSF81321">
    <property type="entry name" value="Family A G protein-coupled receptor-like"/>
    <property type="match status" value="1"/>
</dbReference>
<organism evidence="7 8">
    <name type="scientific">Ditylenchus dipsaci</name>
    <dbReference type="NCBI Taxonomy" id="166011"/>
    <lineage>
        <taxon>Eukaryota</taxon>
        <taxon>Metazoa</taxon>
        <taxon>Ecdysozoa</taxon>
        <taxon>Nematoda</taxon>
        <taxon>Chromadorea</taxon>
        <taxon>Rhabditida</taxon>
        <taxon>Tylenchina</taxon>
        <taxon>Tylenchomorpha</taxon>
        <taxon>Sphaerularioidea</taxon>
        <taxon>Anguinidae</taxon>
        <taxon>Anguininae</taxon>
        <taxon>Ditylenchus</taxon>
    </lineage>
</organism>
<feature type="transmembrane region" description="Helical" evidence="5">
    <location>
        <begin position="211"/>
        <end position="236"/>
    </location>
</feature>
<feature type="transmembrane region" description="Helical" evidence="5">
    <location>
        <begin position="111"/>
        <end position="137"/>
    </location>
</feature>
<dbReference type="Gene3D" id="1.20.1070.10">
    <property type="entry name" value="Rhodopsin 7-helix transmembrane proteins"/>
    <property type="match status" value="1"/>
</dbReference>